<reference evidence="12 13" key="1">
    <citation type="submission" date="2017-10" db="EMBL/GenBank/DDBJ databases">
        <title>Draft genome of Longibacter Salinarum.</title>
        <authorList>
            <person name="Goh K.M."/>
            <person name="Shamsir M.S."/>
            <person name="Lim S.W."/>
        </authorList>
    </citation>
    <scope>NUCLEOTIDE SEQUENCE [LARGE SCALE GENOMIC DNA]</scope>
    <source>
        <strain evidence="12 13">KCTC 52045</strain>
    </source>
</reference>
<dbReference type="InterPro" id="IPR015807">
    <property type="entry name" value="His-tRNA-ligase"/>
</dbReference>
<feature type="binding site" evidence="10">
    <location>
        <position position="141"/>
    </location>
    <ligand>
        <name>L-histidine</name>
        <dbReference type="ChEBI" id="CHEBI:57595"/>
    </ligand>
</feature>
<evidence type="ECO:0000256" key="8">
    <source>
        <dbReference type="ARBA" id="ARBA00047639"/>
    </source>
</evidence>
<dbReference type="Pfam" id="PF13393">
    <property type="entry name" value="tRNA-synt_His"/>
    <property type="match status" value="1"/>
</dbReference>
<feature type="binding site" evidence="10">
    <location>
        <position position="268"/>
    </location>
    <ligand>
        <name>L-histidine</name>
        <dbReference type="ChEBI" id="CHEBI:57595"/>
    </ligand>
</feature>
<dbReference type="InterPro" id="IPR004516">
    <property type="entry name" value="HisRS/HisZ"/>
</dbReference>
<dbReference type="HAMAP" id="MF_00127">
    <property type="entry name" value="His_tRNA_synth"/>
    <property type="match status" value="1"/>
</dbReference>
<organism evidence="12 13">
    <name type="scientific">Longibacter salinarum</name>
    <dbReference type="NCBI Taxonomy" id="1850348"/>
    <lineage>
        <taxon>Bacteria</taxon>
        <taxon>Pseudomonadati</taxon>
        <taxon>Rhodothermota</taxon>
        <taxon>Rhodothermia</taxon>
        <taxon>Rhodothermales</taxon>
        <taxon>Salisaetaceae</taxon>
        <taxon>Longibacter</taxon>
    </lineage>
</organism>
<keyword evidence="4 9" id="KW-0547">Nucleotide-binding</keyword>
<dbReference type="GO" id="GO:0006427">
    <property type="term" value="P:histidyl-tRNA aminoacylation"/>
    <property type="evidence" value="ECO:0007669"/>
    <property type="project" value="UniProtKB-UniRule"/>
</dbReference>
<dbReference type="AlphaFoldDB" id="A0A2A8D139"/>
<dbReference type="NCBIfam" id="TIGR00442">
    <property type="entry name" value="hisS"/>
    <property type="match status" value="1"/>
</dbReference>
<evidence type="ECO:0000256" key="3">
    <source>
        <dbReference type="ARBA" id="ARBA00022598"/>
    </source>
</evidence>
<protein>
    <recommendedName>
        <fullName evidence="9">Histidine--tRNA ligase</fullName>
        <ecNumber evidence="9">6.1.1.21</ecNumber>
    </recommendedName>
    <alternativeName>
        <fullName evidence="9">Histidyl-tRNA synthetase</fullName>
        <shortName evidence="9">HisRS</shortName>
    </alternativeName>
</protein>
<proteinExistence type="inferred from homology"/>
<evidence type="ECO:0000313" key="12">
    <source>
        <dbReference type="EMBL" id="PEN14636.1"/>
    </source>
</evidence>
<evidence type="ECO:0000256" key="6">
    <source>
        <dbReference type="ARBA" id="ARBA00022917"/>
    </source>
</evidence>
<dbReference type="InterPro" id="IPR045864">
    <property type="entry name" value="aa-tRNA-synth_II/BPL/LPL"/>
</dbReference>
<comment type="subunit">
    <text evidence="2 9">Homodimer.</text>
</comment>
<evidence type="ECO:0000313" key="13">
    <source>
        <dbReference type="Proteomes" id="UP000220102"/>
    </source>
</evidence>
<dbReference type="InterPro" id="IPR041715">
    <property type="entry name" value="HisRS-like_core"/>
</dbReference>
<gene>
    <name evidence="9" type="primary">hisS</name>
    <name evidence="12" type="ORF">CRI94_06335</name>
</gene>
<feature type="domain" description="Aminoacyl-transfer RNA synthetases class-II family profile" evidence="11">
    <location>
        <begin position="35"/>
        <end position="334"/>
    </location>
</feature>
<accession>A0A2A8D139</accession>
<evidence type="ECO:0000259" key="11">
    <source>
        <dbReference type="PROSITE" id="PS50862"/>
    </source>
</evidence>
<evidence type="ECO:0000256" key="1">
    <source>
        <dbReference type="ARBA" id="ARBA00008226"/>
    </source>
</evidence>
<dbReference type="GO" id="GO:0005737">
    <property type="term" value="C:cytoplasm"/>
    <property type="evidence" value="ECO:0007669"/>
    <property type="project" value="UniProtKB-SubCell"/>
</dbReference>
<evidence type="ECO:0000256" key="7">
    <source>
        <dbReference type="ARBA" id="ARBA00023146"/>
    </source>
</evidence>
<feature type="binding site" evidence="10">
    <location>
        <position position="137"/>
    </location>
    <ligand>
        <name>L-histidine</name>
        <dbReference type="ChEBI" id="CHEBI:57595"/>
    </ligand>
</feature>
<dbReference type="InterPro" id="IPR033656">
    <property type="entry name" value="HisRS_anticodon"/>
</dbReference>
<keyword evidence="13" id="KW-1185">Reference proteome</keyword>
<dbReference type="GO" id="GO:0004821">
    <property type="term" value="F:histidine-tRNA ligase activity"/>
    <property type="evidence" value="ECO:0007669"/>
    <property type="project" value="UniProtKB-UniRule"/>
</dbReference>
<dbReference type="PROSITE" id="PS50862">
    <property type="entry name" value="AA_TRNA_LIGASE_II"/>
    <property type="match status" value="1"/>
</dbReference>
<comment type="subcellular location">
    <subcellularLocation>
        <location evidence="9">Cytoplasm</location>
    </subcellularLocation>
</comment>
<keyword evidence="6 9" id="KW-0648">Protein biosynthesis</keyword>
<comment type="similarity">
    <text evidence="1 9">Belongs to the class-II aminoacyl-tRNA synthetase family.</text>
</comment>
<name>A0A2A8D139_9BACT</name>
<evidence type="ECO:0000256" key="2">
    <source>
        <dbReference type="ARBA" id="ARBA00011738"/>
    </source>
</evidence>
<dbReference type="PANTHER" id="PTHR43707:SF1">
    <property type="entry name" value="HISTIDINE--TRNA LIGASE, MITOCHONDRIAL-RELATED"/>
    <property type="match status" value="1"/>
</dbReference>
<feature type="binding site" evidence="10">
    <location>
        <position position="123"/>
    </location>
    <ligand>
        <name>L-histidine</name>
        <dbReference type="ChEBI" id="CHEBI:57595"/>
    </ligand>
</feature>
<dbReference type="Proteomes" id="UP000220102">
    <property type="component" value="Unassembled WGS sequence"/>
</dbReference>
<sequence>MSTSFQNIKGTFDILPDAYTDGGTRIASSAEWHAVEETIRDVMHRHNLEEIRTPIFEPTELVARGIGQMTDIVSKEMFAFERSGTNYVLRPEITAPVMRSFLQHHLEQRGGVQKLFYIGPCFRAEQPQKGRYRQFHQFGVEVIGADDARADAETIAIMMSVYRAFGVDNTTLRINTLGMPEARAKFVNALREYLEPYEDDLSETSRRRLAKNPLRILDTKLDYEQEILADAPVLTEFVEDESREHYVQVKTYLDELDIDYDEDPLLVRGLDYYTRTAFELESPDLGAQSALAGGGRYDLLAEEIGSKQPVPSIGFAAGMERLFLAIEAAGNDLPEPEGADLFFASLGEEAEHWVFQTVHRLRGEGLHVAHDLKGRSLKSQMKEANRQNATYAIIIGGNELEAGAAQIKHMASGEQVEVPFDRIVDYVRDETANVEE</sequence>
<feature type="binding site" evidence="10">
    <location>
        <begin position="272"/>
        <end position="273"/>
    </location>
    <ligand>
        <name>L-histidine</name>
        <dbReference type="ChEBI" id="CHEBI:57595"/>
    </ligand>
</feature>
<dbReference type="Gene3D" id="3.40.50.800">
    <property type="entry name" value="Anticodon-binding domain"/>
    <property type="match status" value="1"/>
</dbReference>
<evidence type="ECO:0000256" key="5">
    <source>
        <dbReference type="ARBA" id="ARBA00022840"/>
    </source>
</evidence>
<dbReference type="CDD" id="cd00859">
    <property type="entry name" value="HisRS_anticodon"/>
    <property type="match status" value="1"/>
</dbReference>
<dbReference type="RefSeq" id="WP_098074809.1">
    <property type="nucleotide sequence ID" value="NZ_PDEQ01000002.1"/>
</dbReference>
<keyword evidence="9" id="KW-0963">Cytoplasm</keyword>
<dbReference type="InterPro" id="IPR004154">
    <property type="entry name" value="Anticodon-bd"/>
</dbReference>
<dbReference type="EMBL" id="PDEQ01000002">
    <property type="protein sequence ID" value="PEN14636.1"/>
    <property type="molecule type" value="Genomic_DNA"/>
</dbReference>
<dbReference type="PANTHER" id="PTHR43707">
    <property type="entry name" value="HISTIDYL-TRNA SYNTHETASE"/>
    <property type="match status" value="1"/>
</dbReference>
<dbReference type="CDD" id="cd00773">
    <property type="entry name" value="HisRS-like_core"/>
    <property type="match status" value="1"/>
</dbReference>
<dbReference type="SUPFAM" id="SSF52954">
    <property type="entry name" value="Class II aaRS ABD-related"/>
    <property type="match status" value="1"/>
</dbReference>
<evidence type="ECO:0000256" key="9">
    <source>
        <dbReference type="HAMAP-Rule" id="MF_00127"/>
    </source>
</evidence>
<evidence type="ECO:0000256" key="4">
    <source>
        <dbReference type="ARBA" id="ARBA00022741"/>
    </source>
</evidence>
<feature type="binding site" evidence="10">
    <location>
        <begin position="92"/>
        <end position="94"/>
    </location>
    <ligand>
        <name>L-histidine</name>
        <dbReference type="ChEBI" id="CHEBI:57595"/>
    </ligand>
</feature>
<dbReference type="SUPFAM" id="SSF55681">
    <property type="entry name" value="Class II aaRS and biotin synthetases"/>
    <property type="match status" value="1"/>
</dbReference>
<evidence type="ECO:0000256" key="10">
    <source>
        <dbReference type="PIRSR" id="PIRSR001549-1"/>
    </source>
</evidence>
<dbReference type="Gene3D" id="3.30.930.10">
    <property type="entry name" value="Bira Bifunctional Protein, Domain 2"/>
    <property type="match status" value="1"/>
</dbReference>
<keyword evidence="5 9" id="KW-0067">ATP-binding</keyword>
<dbReference type="InterPro" id="IPR006195">
    <property type="entry name" value="aa-tRNA-synth_II"/>
</dbReference>
<dbReference type="GO" id="GO:0005524">
    <property type="term" value="F:ATP binding"/>
    <property type="evidence" value="ECO:0007669"/>
    <property type="project" value="UniProtKB-UniRule"/>
</dbReference>
<dbReference type="OrthoDB" id="9800814at2"/>
<dbReference type="PIRSF" id="PIRSF001549">
    <property type="entry name" value="His-tRNA_synth"/>
    <property type="match status" value="1"/>
</dbReference>
<keyword evidence="3 9" id="KW-0436">Ligase</keyword>
<dbReference type="EC" id="6.1.1.21" evidence="9"/>
<dbReference type="Pfam" id="PF03129">
    <property type="entry name" value="HGTP_anticodon"/>
    <property type="match status" value="1"/>
</dbReference>
<keyword evidence="7 9" id="KW-0030">Aminoacyl-tRNA synthetase</keyword>
<comment type="catalytic activity">
    <reaction evidence="8 9">
        <text>tRNA(His) + L-histidine + ATP = L-histidyl-tRNA(His) + AMP + diphosphate + H(+)</text>
        <dbReference type="Rhea" id="RHEA:17313"/>
        <dbReference type="Rhea" id="RHEA-COMP:9665"/>
        <dbReference type="Rhea" id="RHEA-COMP:9689"/>
        <dbReference type="ChEBI" id="CHEBI:15378"/>
        <dbReference type="ChEBI" id="CHEBI:30616"/>
        <dbReference type="ChEBI" id="CHEBI:33019"/>
        <dbReference type="ChEBI" id="CHEBI:57595"/>
        <dbReference type="ChEBI" id="CHEBI:78442"/>
        <dbReference type="ChEBI" id="CHEBI:78527"/>
        <dbReference type="ChEBI" id="CHEBI:456215"/>
        <dbReference type="EC" id="6.1.1.21"/>
    </reaction>
</comment>
<comment type="caution">
    <text evidence="12">The sequence shown here is derived from an EMBL/GenBank/DDBJ whole genome shotgun (WGS) entry which is preliminary data.</text>
</comment>
<dbReference type="InterPro" id="IPR036621">
    <property type="entry name" value="Anticodon-bd_dom_sf"/>
</dbReference>